<organism evidence="5 6">
    <name type="scientific">Frieseomelitta varia</name>
    <dbReference type="NCBI Taxonomy" id="561572"/>
    <lineage>
        <taxon>Eukaryota</taxon>
        <taxon>Metazoa</taxon>
        <taxon>Ecdysozoa</taxon>
        <taxon>Arthropoda</taxon>
        <taxon>Hexapoda</taxon>
        <taxon>Insecta</taxon>
        <taxon>Pterygota</taxon>
        <taxon>Neoptera</taxon>
        <taxon>Endopterygota</taxon>
        <taxon>Hymenoptera</taxon>
        <taxon>Apocrita</taxon>
        <taxon>Aculeata</taxon>
        <taxon>Apoidea</taxon>
        <taxon>Anthophila</taxon>
        <taxon>Apidae</taxon>
        <taxon>Frieseomelitta</taxon>
    </lineage>
</organism>
<comment type="similarity">
    <text evidence="1">Belongs to the CWC15 family.</text>
</comment>
<reference evidence="5" key="1">
    <citation type="submission" date="2019-11" db="EMBL/GenBank/DDBJ databases">
        <title>The nuclear and mitochondrial genomes of Frieseomelitta varia - a highly eusocial stingless bee (Meliponini) with a permanently sterile worker caste.</title>
        <authorList>
            <person name="Freitas F.C.P."/>
            <person name="Lourenco A.P."/>
            <person name="Nunes F.M.F."/>
            <person name="Paschoal A.R."/>
            <person name="Abreu F.C.P."/>
            <person name="Barbin F.O."/>
            <person name="Bataglia L."/>
            <person name="Cardoso-Junior C.A.M."/>
            <person name="Cervoni M.S."/>
            <person name="Silva S.R."/>
            <person name="Dalarmi F."/>
            <person name="Del Lama M.A."/>
            <person name="Depintor T.S."/>
            <person name="Ferreira K.M."/>
            <person name="Goria P.S."/>
            <person name="Jaskot M.C."/>
            <person name="Lago D.C."/>
            <person name="Luna-Lucena D."/>
            <person name="Moda L.M."/>
            <person name="Nascimento L."/>
            <person name="Pedrino M."/>
            <person name="Rabico F.O."/>
            <person name="Sanches F.C."/>
            <person name="Santos D.E."/>
            <person name="Santos C.G."/>
            <person name="Vieira J."/>
            <person name="Lopes T.F."/>
            <person name="Barchuk A.R."/>
            <person name="Hartfelder K."/>
            <person name="Simoes Z.L.P."/>
            <person name="Bitondi M.M.G."/>
            <person name="Pinheiro D.G."/>
        </authorList>
    </citation>
    <scope>NUCLEOTIDE SEQUENCE</scope>
    <source>
        <strain evidence="5">USP_RPSP 00005682</strain>
        <tissue evidence="5">Whole individual</tissue>
    </source>
</reference>
<dbReference type="EMBL" id="WNWW01000087">
    <property type="protein sequence ID" value="KAF3430280.1"/>
    <property type="molecule type" value="Genomic_DNA"/>
</dbReference>
<dbReference type="AlphaFoldDB" id="A0A833SD94"/>
<comment type="caution">
    <text evidence="5">The sequence shown here is derived from an EMBL/GenBank/DDBJ whole genome shotgun (WGS) entry which is preliminary data.</text>
</comment>
<evidence type="ECO:0000256" key="1">
    <source>
        <dbReference type="ARBA" id="ARBA00006644"/>
    </source>
</evidence>
<name>A0A833SD94_9HYME</name>
<proteinExistence type="inferred from homology"/>
<evidence type="ECO:0000256" key="2">
    <source>
        <dbReference type="ARBA" id="ARBA00022664"/>
    </source>
</evidence>
<evidence type="ECO:0000313" key="5">
    <source>
        <dbReference type="EMBL" id="KAF3430280.1"/>
    </source>
</evidence>
<gene>
    <name evidence="5" type="ORF">E2986_14036</name>
</gene>
<evidence type="ECO:0000256" key="4">
    <source>
        <dbReference type="SAM" id="MobiDB-lite"/>
    </source>
</evidence>
<dbReference type="GO" id="GO:0071013">
    <property type="term" value="C:catalytic step 2 spliceosome"/>
    <property type="evidence" value="ECO:0007669"/>
    <property type="project" value="TreeGrafter"/>
</dbReference>
<dbReference type="Pfam" id="PF04889">
    <property type="entry name" value="Cwf_Cwc_15"/>
    <property type="match status" value="1"/>
</dbReference>
<feature type="region of interest" description="Disordered" evidence="4">
    <location>
        <begin position="1"/>
        <end position="24"/>
    </location>
</feature>
<sequence>MTTTARPTFEPARGGQGRGEKDLSAISKQCIAAEIYQLKVREREREREKDKSSNRRMLDPPRETSALIIAKKQKIDQVPTASLDADDPLDDDDSQSESDEDDTAALLAELQQRKEQNKKKKRQEEERTRMENILSRNPLLSSSQGGRTDMKDRRRWDDDVVFKNCARSEPKKKHDVFINDSFRSEFH</sequence>
<dbReference type="InterPro" id="IPR006973">
    <property type="entry name" value="Cwf_Cwc_15"/>
</dbReference>
<feature type="region of interest" description="Disordered" evidence="4">
    <location>
        <begin position="39"/>
        <end position="156"/>
    </location>
</feature>
<dbReference type="GO" id="GO:0045292">
    <property type="term" value="P:mRNA cis splicing, via spliceosome"/>
    <property type="evidence" value="ECO:0007669"/>
    <property type="project" value="TreeGrafter"/>
</dbReference>
<feature type="compositionally biased region" description="Polar residues" evidence="4">
    <location>
        <begin position="134"/>
        <end position="146"/>
    </location>
</feature>
<keyword evidence="2" id="KW-0507">mRNA processing</keyword>
<protein>
    <submittedName>
        <fullName evidence="5">Uncharacterized protein</fullName>
    </submittedName>
</protein>
<evidence type="ECO:0000313" key="6">
    <source>
        <dbReference type="Proteomes" id="UP000655588"/>
    </source>
</evidence>
<dbReference type="Proteomes" id="UP000655588">
    <property type="component" value="Unassembled WGS sequence"/>
</dbReference>
<accession>A0A833SD94</accession>
<dbReference type="PANTHER" id="PTHR12718">
    <property type="entry name" value="CELL CYCLE CONTROL PROTEIN CWF15"/>
    <property type="match status" value="1"/>
</dbReference>
<dbReference type="PANTHER" id="PTHR12718:SF2">
    <property type="entry name" value="SPLICEOSOME-ASSOCIATED PROTEIN CWC15 HOMOLOG"/>
    <property type="match status" value="1"/>
</dbReference>
<evidence type="ECO:0000256" key="3">
    <source>
        <dbReference type="ARBA" id="ARBA00023187"/>
    </source>
</evidence>
<keyword evidence="3" id="KW-0508">mRNA splicing</keyword>
<feature type="compositionally biased region" description="Basic and acidic residues" evidence="4">
    <location>
        <begin position="39"/>
        <end position="62"/>
    </location>
</feature>
<keyword evidence="6" id="KW-1185">Reference proteome</keyword>
<feature type="compositionally biased region" description="Acidic residues" evidence="4">
    <location>
        <begin position="84"/>
        <end position="103"/>
    </location>
</feature>
<dbReference type="GO" id="GO:0003723">
    <property type="term" value="F:RNA binding"/>
    <property type="evidence" value="ECO:0007669"/>
    <property type="project" value="TreeGrafter"/>
</dbReference>